<evidence type="ECO:0000256" key="5">
    <source>
        <dbReference type="ARBA" id="ARBA00022679"/>
    </source>
</evidence>
<feature type="domain" description="MTTase N-terminal" evidence="15">
    <location>
        <begin position="2"/>
        <end position="116"/>
    </location>
</feature>
<comment type="function">
    <text evidence="2">Catalyzes the methylthiolation of N6-(dimethylallyl)adenosine (i(6)A), leading to the formation of 2-methylthio-N6-(dimethylallyl)adenosine (ms(2)i(6)A) at position 37 in tRNAs that read codons beginning with uridine.</text>
</comment>
<evidence type="ECO:0000256" key="13">
    <source>
        <dbReference type="ARBA" id="ARBA00081141"/>
    </source>
</evidence>
<dbReference type="SUPFAM" id="SSF102114">
    <property type="entry name" value="Radical SAM enzymes"/>
    <property type="match status" value="1"/>
</dbReference>
<dbReference type="PROSITE" id="PS51918">
    <property type="entry name" value="RADICAL_SAM"/>
    <property type="match status" value="1"/>
</dbReference>
<dbReference type="Pfam" id="PF04055">
    <property type="entry name" value="Radical_SAM"/>
    <property type="match status" value="1"/>
</dbReference>
<dbReference type="GO" id="GO:0046872">
    <property type="term" value="F:metal ion binding"/>
    <property type="evidence" value="ECO:0007669"/>
    <property type="project" value="UniProtKB-KW"/>
</dbReference>
<evidence type="ECO:0000256" key="2">
    <source>
        <dbReference type="ARBA" id="ARBA00003234"/>
    </source>
</evidence>
<evidence type="ECO:0000256" key="9">
    <source>
        <dbReference type="ARBA" id="ARBA00023014"/>
    </source>
</evidence>
<dbReference type="Gene3D" id="3.40.50.12160">
    <property type="entry name" value="Methylthiotransferase, N-terminal domain"/>
    <property type="match status" value="1"/>
</dbReference>
<sequence>MKKYHIETYGCEMNKAESAAMEATLREHGWERSPEEDAQLVLLNTCTVRTTAENRAWNRIHQLSARKKERGFVLAVVGCMAEQHKGAIQKKAPGVDYVLGTFQKQSFGLMLDIISKGQRIEVLEETPTYVFDASHHEPGAFRSFVPIMHGCNNFCSYCIVPYVRGREVSRKPADILHEIDQLEDLGVREITLLGQNVNSYRWEADGQVLNFPGLLRMIAGHLDNRHAIARGAPADPRQFGGRIGWIRFLTSHPKDLSSELVEAIVDNPIFCRQIHLPFQSGSNAVLAAMNRKYTREEYICLVEKLRKEMPELTLSTDILVGFPGETEEDLDETLDLMRRVRFSYAFMYHFNTREGTPAARMPNKTPDKVKKQRLARVIALQKEITASLMEERIGQTDEVLIEDISKRSSKEVLARTTRDEMVVFAASQKRIGHFARVRLLSVAGNTFRGEEV</sequence>
<dbReference type="Pfam" id="PF01938">
    <property type="entry name" value="TRAM"/>
    <property type="match status" value="1"/>
</dbReference>
<evidence type="ECO:0000259" key="16">
    <source>
        <dbReference type="PROSITE" id="PS51918"/>
    </source>
</evidence>
<organism evidence="17">
    <name type="scientific">uncultured spirochete</name>
    <dbReference type="NCBI Taxonomy" id="156406"/>
    <lineage>
        <taxon>Bacteria</taxon>
        <taxon>Pseudomonadati</taxon>
        <taxon>Spirochaetota</taxon>
        <taxon>Spirochaetia</taxon>
        <taxon>Spirochaetales</taxon>
        <taxon>environmental samples</taxon>
    </lineage>
</organism>
<dbReference type="PANTHER" id="PTHR43020:SF2">
    <property type="entry name" value="MITOCHONDRIAL TRNA METHYLTHIOTRANSFERASE CDK5RAP1"/>
    <property type="match status" value="1"/>
</dbReference>
<keyword evidence="6" id="KW-0949">S-adenosyl-L-methionine</keyword>
<dbReference type="InterPro" id="IPR002792">
    <property type="entry name" value="TRAM_dom"/>
</dbReference>
<dbReference type="SFLD" id="SFLDG01061">
    <property type="entry name" value="methylthiotransferase"/>
    <property type="match status" value="1"/>
</dbReference>
<dbReference type="PROSITE" id="PS51449">
    <property type="entry name" value="MTTASE_N"/>
    <property type="match status" value="1"/>
</dbReference>
<keyword evidence="7" id="KW-0479">Metal-binding</keyword>
<dbReference type="Gene3D" id="3.80.30.20">
    <property type="entry name" value="tm_1862 like domain"/>
    <property type="match status" value="1"/>
</dbReference>
<accession>A0A3P3XT85</accession>
<evidence type="ECO:0000313" key="17">
    <source>
        <dbReference type="EMBL" id="SLM19497.1"/>
    </source>
</evidence>
<evidence type="ECO:0000256" key="12">
    <source>
        <dbReference type="ARBA" id="ARBA00080698"/>
    </source>
</evidence>
<evidence type="ECO:0000256" key="3">
    <source>
        <dbReference type="ARBA" id="ARBA00022485"/>
    </source>
</evidence>
<dbReference type="InterPro" id="IPR020612">
    <property type="entry name" value="Methylthiotransferase_CS"/>
</dbReference>
<feature type="domain" description="Radical SAM core" evidence="16">
    <location>
        <begin position="137"/>
        <end position="387"/>
    </location>
</feature>
<keyword evidence="3" id="KW-0004">4Fe-4S</keyword>
<dbReference type="InterPro" id="IPR006463">
    <property type="entry name" value="MiaB_methiolase"/>
</dbReference>
<dbReference type="AlphaFoldDB" id="A0A3P3XT85"/>
<comment type="cofactor">
    <cofactor evidence="1">
        <name>[4Fe-4S] cluster</name>
        <dbReference type="ChEBI" id="CHEBI:49883"/>
    </cofactor>
</comment>
<dbReference type="FunFam" id="3.80.30.20:FF:000001">
    <property type="entry name" value="tRNA-2-methylthio-N(6)-dimethylallyladenosine synthase 2"/>
    <property type="match status" value="1"/>
</dbReference>
<dbReference type="InterPro" id="IPR023404">
    <property type="entry name" value="rSAM_horseshoe"/>
</dbReference>
<evidence type="ECO:0000256" key="1">
    <source>
        <dbReference type="ARBA" id="ARBA00001966"/>
    </source>
</evidence>
<dbReference type="EMBL" id="FWDO01000005">
    <property type="protein sequence ID" value="SLM19497.1"/>
    <property type="molecule type" value="Genomic_DNA"/>
</dbReference>
<dbReference type="FunFam" id="3.40.50.12160:FF:000003">
    <property type="entry name" value="CDK5 regulatory subunit-associated protein 1"/>
    <property type="match status" value="1"/>
</dbReference>
<protein>
    <recommendedName>
        <fullName evidence="11">tRNA-2-methylthio-N(6)-dimethylallyladenosine synthase</fullName>
        <ecNumber evidence="10">2.8.4.3</ecNumber>
    </recommendedName>
    <alternativeName>
        <fullName evidence="13">(Dimethylallyl)adenosine tRNA methylthiotransferase MiaB</fullName>
    </alternativeName>
    <alternativeName>
        <fullName evidence="12">tRNA-i(6)A37 methylthiotransferase</fullName>
    </alternativeName>
</protein>
<dbReference type="EC" id="2.8.4.3" evidence="10"/>
<name>A0A3P3XT85_9SPIR</name>
<dbReference type="InterPro" id="IPR005839">
    <property type="entry name" value="Methylthiotransferase"/>
</dbReference>
<dbReference type="SFLD" id="SFLDF00273">
    <property type="entry name" value="(dimethylallyl)adenosine_tRNA"/>
    <property type="match status" value="1"/>
</dbReference>
<gene>
    <name evidence="17" type="primary">miaB</name>
    <name evidence="17" type="ORF">SPIRO4BDMA_51012</name>
</gene>
<keyword evidence="8" id="KW-0408">Iron</keyword>
<dbReference type="GO" id="GO:0035597">
    <property type="term" value="F:tRNA-2-methylthio-N(6)-dimethylallyladenosine(37) synthase activity"/>
    <property type="evidence" value="ECO:0007669"/>
    <property type="project" value="UniProtKB-EC"/>
</dbReference>
<dbReference type="InterPro" id="IPR013848">
    <property type="entry name" value="Methylthiotransferase_N"/>
</dbReference>
<dbReference type="PROSITE" id="PS50926">
    <property type="entry name" value="TRAM"/>
    <property type="match status" value="1"/>
</dbReference>
<dbReference type="InterPro" id="IPR038135">
    <property type="entry name" value="Methylthiotransferase_N_sf"/>
</dbReference>
<dbReference type="GO" id="GO:0005829">
    <property type="term" value="C:cytosol"/>
    <property type="evidence" value="ECO:0007669"/>
    <property type="project" value="TreeGrafter"/>
</dbReference>
<dbReference type="Pfam" id="PF00919">
    <property type="entry name" value="UPF0004"/>
    <property type="match status" value="1"/>
</dbReference>
<dbReference type="InterPro" id="IPR007197">
    <property type="entry name" value="rSAM"/>
</dbReference>
<evidence type="ECO:0000256" key="4">
    <source>
        <dbReference type="ARBA" id="ARBA00022490"/>
    </source>
</evidence>
<evidence type="ECO:0000259" key="15">
    <source>
        <dbReference type="PROSITE" id="PS51449"/>
    </source>
</evidence>
<dbReference type="GO" id="GO:0051539">
    <property type="term" value="F:4 iron, 4 sulfur cluster binding"/>
    <property type="evidence" value="ECO:0007669"/>
    <property type="project" value="UniProtKB-KW"/>
</dbReference>
<reference evidence="17" key="1">
    <citation type="submission" date="2017-02" db="EMBL/GenBank/DDBJ databases">
        <authorList>
            <person name="Regsiter A."/>
            <person name="William W."/>
        </authorList>
    </citation>
    <scope>NUCLEOTIDE SEQUENCE</scope>
    <source>
        <strain evidence="17">BdmA 4</strain>
    </source>
</reference>
<evidence type="ECO:0000256" key="10">
    <source>
        <dbReference type="ARBA" id="ARBA00033765"/>
    </source>
</evidence>
<evidence type="ECO:0000256" key="11">
    <source>
        <dbReference type="ARBA" id="ARBA00068570"/>
    </source>
</evidence>
<dbReference type="CDD" id="cd01335">
    <property type="entry name" value="Radical_SAM"/>
    <property type="match status" value="1"/>
</dbReference>
<dbReference type="InterPro" id="IPR058240">
    <property type="entry name" value="rSAM_sf"/>
</dbReference>
<keyword evidence="4" id="KW-0963">Cytoplasm</keyword>
<dbReference type="SFLD" id="SFLDG01082">
    <property type="entry name" value="B12-binding_domain_containing"/>
    <property type="match status" value="1"/>
</dbReference>
<feature type="domain" description="TRAM" evidence="14">
    <location>
        <begin position="390"/>
        <end position="452"/>
    </location>
</feature>
<evidence type="ECO:0000256" key="6">
    <source>
        <dbReference type="ARBA" id="ARBA00022691"/>
    </source>
</evidence>
<dbReference type="InterPro" id="IPR006638">
    <property type="entry name" value="Elp3/MiaA/NifB-like_rSAM"/>
</dbReference>
<evidence type="ECO:0000259" key="14">
    <source>
        <dbReference type="PROSITE" id="PS50926"/>
    </source>
</evidence>
<keyword evidence="5 17" id="KW-0808">Transferase</keyword>
<dbReference type="PANTHER" id="PTHR43020">
    <property type="entry name" value="CDK5 REGULATORY SUBUNIT-ASSOCIATED PROTEIN 1"/>
    <property type="match status" value="1"/>
</dbReference>
<dbReference type="NCBIfam" id="TIGR01574">
    <property type="entry name" value="miaB-methiolase"/>
    <property type="match status" value="1"/>
</dbReference>
<proteinExistence type="predicted"/>
<dbReference type="SMART" id="SM00729">
    <property type="entry name" value="Elp3"/>
    <property type="match status" value="1"/>
</dbReference>
<evidence type="ECO:0000256" key="8">
    <source>
        <dbReference type="ARBA" id="ARBA00023004"/>
    </source>
</evidence>
<dbReference type="SFLD" id="SFLDS00029">
    <property type="entry name" value="Radical_SAM"/>
    <property type="match status" value="1"/>
</dbReference>
<keyword evidence="9" id="KW-0411">Iron-sulfur</keyword>
<evidence type="ECO:0000256" key="7">
    <source>
        <dbReference type="ARBA" id="ARBA00022723"/>
    </source>
</evidence>
<dbReference type="PROSITE" id="PS01278">
    <property type="entry name" value="MTTASE_RADICAL"/>
    <property type="match status" value="1"/>
</dbReference>